<name>A0A645JIZ3_9ZZZZ</name>
<dbReference type="InterPro" id="IPR027065">
    <property type="entry name" value="Lon_Prtase"/>
</dbReference>
<evidence type="ECO:0000256" key="1">
    <source>
        <dbReference type="ARBA" id="ARBA00022801"/>
    </source>
</evidence>
<evidence type="ECO:0000259" key="3">
    <source>
        <dbReference type="PROSITE" id="PS51786"/>
    </source>
</evidence>
<comment type="caution">
    <text evidence="4">The sequence shown here is derived from an EMBL/GenBank/DDBJ whole genome shotgun (WGS) entry which is preliminary data.</text>
</comment>
<keyword evidence="1 4" id="KW-0378">Hydrolase</keyword>
<dbReference type="PRINTS" id="PR00830">
    <property type="entry name" value="ENDOLAPTASE"/>
</dbReference>
<dbReference type="Gene3D" id="3.30.230.10">
    <property type="match status" value="1"/>
</dbReference>
<evidence type="ECO:0000313" key="4">
    <source>
        <dbReference type="EMBL" id="MPN62659.1"/>
    </source>
</evidence>
<dbReference type="GO" id="GO:0005524">
    <property type="term" value="F:ATP binding"/>
    <property type="evidence" value="ECO:0007669"/>
    <property type="project" value="InterPro"/>
</dbReference>
<dbReference type="EC" id="3.4.21.53" evidence="4"/>
<dbReference type="GO" id="GO:0004252">
    <property type="term" value="F:serine-type endopeptidase activity"/>
    <property type="evidence" value="ECO:0007669"/>
    <property type="project" value="UniProtKB-EC"/>
</dbReference>
<gene>
    <name evidence="4" type="primary">lon_41</name>
    <name evidence="4" type="ORF">SDC9_210411</name>
</gene>
<dbReference type="GO" id="GO:0030163">
    <property type="term" value="P:protein catabolic process"/>
    <property type="evidence" value="ECO:0007669"/>
    <property type="project" value="InterPro"/>
</dbReference>
<dbReference type="InterPro" id="IPR008269">
    <property type="entry name" value="Lon_proteolytic"/>
</dbReference>
<dbReference type="GO" id="GO:0006508">
    <property type="term" value="P:proteolysis"/>
    <property type="evidence" value="ECO:0007669"/>
    <property type="project" value="UniProtKB-KW"/>
</dbReference>
<dbReference type="InterPro" id="IPR020568">
    <property type="entry name" value="Ribosomal_Su5_D2-typ_SF"/>
</dbReference>
<proteinExistence type="predicted"/>
<organism evidence="4">
    <name type="scientific">bioreactor metagenome</name>
    <dbReference type="NCBI Taxonomy" id="1076179"/>
    <lineage>
        <taxon>unclassified sequences</taxon>
        <taxon>metagenomes</taxon>
        <taxon>ecological metagenomes</taxon>
    </lineage>
</organism>
<dbReference type="InterPro" id="IPR008268">
    <property type="entry name" value="Peptidase_S16_AS"/>
</dbReference>
<dbReference type="GO" id="GO:0004176">
    <property type="term" value="F:ATP-dependent peptidase activity"/>
    <property type="evidence" value="ECO:0007669"/>
    <property type="project" value="InterPro"/>
</dbReference>
<sequence>MHVPEGAIPKDGPSAGITMATSIASALTQRKVKANIAMTGEITLRGKVLPVGGIKEKILAAKRAGIKEIIMSAENKKNIEDIQDIYLKGLDFHYVNDIKEVFALALSEEKVVDAIDFTIKKTTTKE</sequence>
<keyword evidence="4" id="KW-0645">Protease</keyword>
<dbReference type="InterPro" id="IPR014721">
    <property type="entry name" value="Ribsml_uS5_D2-typ_fold_subgr"/>
</dbReference>
<dbReference type="SUPFAM" id="SSF54211">
    <property type="entry name" value="Ribosomal protein S5 domain 2-like"/>
    <property type="match status" value="1"/>
</dbReference>
<dbReference type="PROSITE" id="PS01046">
    <property type="entry name" value="LON_SER"/>
    <property type="match status" value="1"/>
</dbReference>
<evidence type="ECO:0000256" key="2">
    <source>
        <dbReference type="ARBA" id="ARBA00022825"/>
    </source>
</evidence>
<dbReference type="PROSITE" id="PS51786">
    <property type="entry name" value="LON_PROTEOLYTIC"/>
    <property type="match status" value="1"/>
</dbReference>
<feature type="domain" description="Lon proteolytic" evidence="3">
    <location>
        <begin position="1"/>
        <end position="108"/>
    </location>
</feature>
<dbReference type="Pfam" id="PF05362">
    <property type="entry name" value="Lon_C"/>
    <property type="match status" value="1"/>
</dbReference>
<protein>
    <submittedName>
        <fullName evidence="4">Lon protease</fullName>
        <ecNumber evidence="4">3.4.21.53</ecNumber>
    </submittedName>
</protein>
<dbReference type="EMBL" id="VSSQ01140989">
    <property type="protein sequence ID" value="MPN62659.1"/>
    <property type="molecule type" value="Genomic_DNA"/>
</dbReference>
<accession>A0A645JIZ3</accession>
<reference evidence="4" key="1">
    <citation type="submission" date="2019-08" db="EMBL/GenBank/DDBJ databases">
        <authorList>
            <person name="Kucharzyk K."/>
            <person name="Murdoch R.W."/>
            <person name="Higgins S."/>
            <person name="Loffler F."/>
        </authorList>
    </citation>
    <scope>NUCLEOTIDE SEQUENCE</scope>
</reference>
<keyword evidence="2" id="KW-0720">Serine protease</keyword>
<dbReference type="AlphaFoldDB" id="A0A645JIZ3"/>
<dbReference type="PANTHER" id="PTHR10046">
    <property type="entry name" value="ATP DEPENDENT LON PROTEASE FAMILY MEMBER"/>
    <property type="match status" value="1"/>
</dbReference>